<dbReference type="Pfam" id="PF04851">
    <property type="entry name" value="ResIII"/>
    <property type="match status" value="1"/>
</dbReference>
<protein>
    <submittedName>
        <fullName evidence="7">Superfamily II DNA or RNA helicase</fullName>
    </submittedName>
</protein>
<evidence type="ECO:0000256" key="2">
    <source>
        <dbReference type="ARBA" id="ARBA00022801"/>
    </source>
</evidence>
<keyword evidence="3 7" id="KW-0347">Helicase</keyword>
<dbReference type="InterPro" id="IPR050615">
    <property type="entry name" value="ATP-dep_DNA_Helicase"/>
</dbReference>
<dbReference type="SUPFAM" id="SSF56024">
    <property type="entry name" value="Phospholipase D/nuclease"/>
    <property type="match status" value="1"/>
</dbReference>
<evidence type="ECO:0000259" key="5">
    <source>
        <dbReference type="PROSITE" id="PS51192"/>
    </source>
</evidence>
<feature type="domain" description="Helicase ATP-binding" evidence="5">
    <location>
        <begin position="278"/>
        <end position="450"/>
    </location>
</feature>
<organism evidence="7 8">
    <name type="scientific">Treponema bryantii</name>
    <dbReference type="NCBI Taxonomy" id="163"/>
    <lineage>
        <taxon>Bacteria</taxon>
        <taxon>Pseudomonadati</taxon>
        <taxon>Spirochaetota</taxon>
        <taxon>Spirochaetia</taxon>
        <taxon>Spirochaetales</taxon>
        <taxon>Treponemataceae</taxon>
        <taxon>Treponema</taxon>
    </lineage>
</organism>
<evidence type="ECO:0000313" key="8">
    <source>
        <dbReference type="Proteomes" id="UP000182737"/>
    </source>
</evidence>
<dbReference type="GO" id="GO:0016787">
    <property type="term" value="F:hydrolase activity"/>
    <property type="evidence" value="ECO:0007669"/>
    <property type="project" value="UniProtKB-KW"/>
</dbReference>
<name>A0A1I3LL05_9SPIR</name>
<dbReference type="SMART" id="SM00490">
    <property type="entry name" value="HELICc"/>
    <property type="match status" value="1"/>
</dbReference>
<dbReference type="Pfam" id="PF00271">
    <property type="entry name" value="Helicase_C"/>
    <property type="match status" value="1"/>
</dbReference>
<dbReference type="InterPro" id="IPR027417">
    <property type="entry name" value="P-loop_NTPase"/>
</dbReference>
<keyword evidence="8" id="KW-1185">Reference proteome</keyword>
<dbReference type="CDD" id="cd17926">
    <property type="entry name" value="DEXHc_RE"/>
    <property type="match status" value="1"/>
</dbReference>
<dbReference type="OrthoDB" id="9814088at2"/>
<dbReference type="InterPro" id="IPR014001">
    <property type="entry name" value="Helicase_ATP-bd"/>
</dbReference>
<evidence type="ECO:0000256" key="4">
    <source>
        <dbReference type="ARBA" id="ARBA00022840"/>
    </source>
</evidence>
<evidence type="ECO:0000256" key="3">
    <source>
        <dbReference type="ARBA" id="ARBA00022806"/>
    </source>
</evidence>
<dbReference type="GO" id="GO:0003677">
    <property type="term" value="F:DNA binding"/>
    <property type="evidence" value="ECO:0007669"/>
    <property type="project" value="InterPro"/>
</dbReference>
<dbReference type="SUPFAM" id="SSF52540">
    <property type="entry name" value="P-loop containing nucleoside triphosphate hydrolases"/>
    <property type="match status" value="1"/>
</dbReference>
<dbReference type="GO" id="GO:0004386">
    <property type="term" value="F:helicase activity"/>
    <property type="evidence" value="ECO:0007669"/>
    <property type="project" value="UniProtKB-KW"/>
</dbReference>
<dbReference type="RefSeq" id="WP_083425759.1">
    <property type="nucleotide sequence ID" value="NZ_FORI01000007.1"/>
</dbReference>
<keyword evidence="4" id="KW-0067">ATP-binding</keyword>
<sequence length="744" mass="86042">MSVNYRNQLIDNTENYKLLNYIKELLLDETYNELYIATGYWDIPAIAVLYDELNTFLKRDNTSIKLLLGEDPEVQNYQLKHSADIDLNNYPKSYFEYHLNNIPVTSEYEDSIALLLEYASGDNPKFQIHVFDKHINKTFLHAKCYIFIGNDDSKAIVGSSNFTRNGLENNSELNYLEINSANITSEPKTGNTQKGHIFWFNEQWEKSRSWDRIFIRILAKSNIGKRTYGKIQESSEKSEDVKKRITQIFENIDKDEDMKIPRIPEWLDLFEYQKDAIAKWKENNYCGIFDMATGTGKTLTGLSAMAVLSEALDDKLAVFIVCPYQHLVEQWVEDIVKFGIEPIIGYSDSTQKNWKTRLKNAVIDQRFVKDKQFFCFISTNATFSSDFVQEQIRNLKSNALLLVDEAHNFGAEYLRQLLSDKFNYRLALSATLERHGDKEGTESLYDYFGEKCIEYDLGRAIREKKLTPYRYHPVITYLTETELDKYQELTKRIAKCIIKGKNGLKLNELGKKLALERSRLVAGASEKIVTLDKEIQPYINDKHILVYCGATRVFDEDSCGLTDDEQNEDIQEGKRQIEVITDLLGNKLGMAVSQFTSKEDMQERATLLKEFSKGEDLKVLIAIKCLDEGVNIPEIKTAFILASTTNPKEYIQRRGRVLRKAEGKTYADIYDFITLPRPLNDVYGLTKEAKNQDKGLVIKELIRAYEFSRIADNQSEAEAILNKIKELYELEDKDLKETEEITYE</sequence>
<proteinExistence type="predicted"/>
<keyword evidence="1" id="KW-0547">Nucleotide-binding</keyword>
<gene>
    <name evidence="7" type="ORF">SAMN04487775_10752</name>
</gene>
<dbReference type="AlphaFoldDB" id="A0A1I3LL05"/>
<evidence type="ECO:0000259" key="6">
    <source>
        <dbReference type="PROSITE" id="PS51194"/>
    </source>
</evidence>
<evidence type="ECO:0000256" key="1">
    <source>
        <dbReference type="ARBA" id="ARBA00022741"/>
    </source>
</evidence>
<evidence type="ECO:0000313" key="7">
    <source>
        <dbReference type="EMBL" id="SFI85414.1"/>
    </source>
</evidence>
<dbReference type="InterPro" id="IPR001650">
    <property type="entry name" value="Helicase_C-like"/>
</dbReference>
<dbReference type="GO" id="GO:0005524">
    <property type="term" value="F:ATP binding"/>
    <property type="evidence" value="ECO:0007669"/>
    <property type="project" value="UniProtKB-KW"/>
</dbReference>
<dbReference type="Gene3D" id="3.40.50.300">
    <property type="entry name" value="P-loop containing nucleotide triphosphate hydrolases"/>
    <property type="match status" value="2"/>
</dbReference>
<dbReference type="InterPro" id="IPR025202">
    <property type="entry name" value="PLD-like_dom"/>
</dbReference>
<feature type="domain" description="Helicase C-terminal" evidence="6">
    <location>
        <begin position="540"/>
        <end position="702"/>
    </location>
</feature>
<dbReference type="PANTHER" id="PTHR11274">
    <property type="entry name" value="RAD25/XP-B DNA REPAIR HELICASE"/>
    <property type="match status" value="1"/>
</dbReference>
<dbReference type="PROSITE" id="PS51194">
    <property type="entry name" value="HELICASE_CTER"/>
    <property type="match status" value="1"/>
</dbReference>
<accession>A0A1I3LL05</accession>
<dbReference type="Proteomes" id="UP000182737">
    <property type="component" value="Unassembled WGS sequence"/>
</dbReference>
<dbReference type="Gene3D" id="3.30.870.10">
    <property type="entry name" value="Endonuclease Chain A"/>
    <property type="match status" value="1"/>
</dbReference>
<keyword evidence="2" id="KW-0378">Hydrolase</keyword>
<dbReference type="Pfam" id="PF13091">
    <property type="entry name" value="PLDc_2"/>
    <property type="match status" value="1"/>
</dbReference>
<dbReference type="InterPro" id="IPR006935">
    <property type="entry name" value="Helicase/UvrB_N"/>
</dbReference>
<dbReference type="PROSITE" id="PS51192">
    <property type="entry name" value="HELICASE_ATP_BIND_1"/>
    <property type="match status" value="1"/>
</dbReference>
<dbReference type="PANTHER" id="PTHR11274:SF0">
    <property type="entry name" value="GENERAL TRANSCRIPTION AND DNA REPAIR FACTOR IIH HELICASE SUBUNIT XPB"/>
    <property type="match status" value="1"/>
</dbReference>
<dbReference type="EMBL" id="FORI01000007">
    <property type="protein sequence ID" value="SFI85414.1"/>
    <property type="molecule type" value="Genomic_DNA"/>
</dbReference>
<dbReference type="SMART" id="SM00487">
    <property type="entry name" value="DEXDc"/>
    <property type="match status" value="1"/>
</dbReference>
<reference evidence="8" key="1">
    <citation type="submission" date="2016-10" db="EMBL/GenBank/DDBJ databases">
        <authorList>
            <person name="Varghese N."/>
            <person name="Submissions S."/>
        </authorList>
    </citation>
    <scope>NUCLEOTIDE SEQUENCE [LARGE SCALE GENOMIC DNA]</scope>
    <source>
        <strain evidence="8">XBD1002</strain>
    </source>
</reference>